<evidence type="ECO:0000313" key="2">
    <source>
        <dbReference type="Proteomes" id="UP001056035"/>
    </source>
</evidence>
<dbReference type="RefSeq" id="WP_254573435.1">
    <property type="nucleotide sequence ID" value="NZ_CP098502.1"/>
</dbReference>
<sequence length="488" mass="54235">MTSTHHRLVIIGAGIAGVGLGVKLRQAGIEDFVILERNASVGGTWFEHTYPGCGCDVPANLYSYSFARNPGWSRMFPPQQEILEYVRDTADEYGVTPHIRFSTEMERSAWDEAAGLWRVRTADGDELTADLLISAIGATGEPDEPEIEGLAGFTGRRFHSARWDHDHDLTGERVAVIGTGPAAAQFVPRIQPQVDRLLVFQRTPPWVLPHVDRPVPLPERLLYRALPVLQDVQRNALFAVYESMGVGFRGQTALIAPVEAIGRAHLRRQVKNPVLRAKLTPHYRFGCKRPILSNTYNPALAAENATVITEPIAKVDGNAVVTTDGARHEVDTVITAIGYRYSRSLLAHRIAGQDGRTLGEVWNRSPRAYLGSSVPGFPNMFILLGPNSIGINSVIFSLESQMAYVMDALRTMDRRNVRRLEVRAEALEGFVREVDRRSEGTVWTAGGCKAYYVDDTGRNFGLYPGFAAHFRRRTRRFDPKPYVLETAA</sequence>
<evidence type="ECO:0000313" key="1">
    <source>
        <dbReference type="EMBL" id="UTI66772.1"/>
    </source>
</evidence>
<dbReference type="Proteomes" id="UP001056035">
    <property type="component" value="Chromosome"/>
</dbReference>
<accession>A0ABY5E0Z7</accession>
<dbReference type="Pfam" id="PF13738">
    <property type="entry name" value="Pyr_redox_3"/>
    <property type="match status" value="1"/>
</dbReference>
<gene>
    <name evidence="1" type="ORF">NBH00_11320</name>
</gene>
<dbReference type="PANTHER" id="PTHR42877:SF4">
    <property type="entry name" value="FAD_NAD(P)-BINDING DOMAIN-CONTAINING PROTEIN-RELATED"/>
    <property type="match status" value="1"/>
</dbReference>
<reference evidence="1 2" key="1">
    <citation type="submission" date="2022-06" db="EMBL/GenBank/DDBJ databases">
        <title>Paraconexibacter antarcticus.</title>
        <authorList>
            <person name="Kim C.S."/>
        </authorList>
    </citation>
    <scope>NUCLEOTIDE SEQUENCE [LARGE SCALE GENOMIC DNA]</scope>
    <source>
        <strain evidence="1 2">02-257</strain>
    </source>
</reference>
<dbReference type="InterPro" id="IPR036188">
    <property type="entry name" value="FAD/NAD-bd_sf"/>
</dbReference>
<dbReference type="Gene3D" id="3.50.50.60">
    <property type="entry name" value="FAD/NAD(P)-binding domain"/>
    <property type="match status" value="2"/>
</dbReference>
<keyword evidence="2" id="KW-1185">Reference proteome</keyword>
<name>A0ABY5E0Z7_9ACTN</name>
<dbReference type="SUPFAM" id="SSF51905">
    <property type="entry name" value="FAD/NAD(P)-binding domain"/>
    <property type="match status" value="1"/>
</dbReference>
<protein>
    <submittedName>
        <fullName evidence="1">NAD(P)/FAD-dependent oxidoreductase</fullName>
    </submittedName>
</protein>
<organism evidence="1 2">
    <name type="scientific">Paraconexibacter antarcticus</name>
    <dbReference type="NCBI Taxonomy" id="2949664"/>
    <lineage>
        <taxon>Bacteria</taxon>
        <taxon>Bacillati</taxon>
        <taxon>Actinomycetota</taxon>
        <taxon>Thermoleophilia</taxon>
        <taxon>Solirubrobacterales</taxon>
        <taxon>Paraconexibacteraceae</taxon>
        <taxon>Paraconexibacter</taxon>
    </lineage>
</organism>
<dbReference type="PANTHER" id="PTHR42877">
    <property type="entry name" value="L-ORNITHINE N(5)-MONOOXYGENASE-RELATED"/>
    <property type="match status" value="1"/>
</dbReference>
<proteinExistence type="predicted"/>
<dbReference type="InterPro" id="IPR051209">
    <property type="entry name" value="FAD-bind_Monooxygenase_sf"/>
</dbReference>
<dbReference type="EMBL" id="CP098502">
    <property type="protein sequence ID" value="UTI66772.1"/>
    <property type="molecule type" value="Genomic_DNA"/>
</dbReference>